<dbReference type="InterPro" id="IPR041677">
    <property type="entry name" value="DNA2/NAM7_AAA_11"/>
</dbReference>
<dbReference type="InterPro" id="IPR041679">
    <property type="entry name" value="DNA2/NAM7-like_C"/>
</dbReference>
<dbReference type="InterPro" id="IPR014001">
    <property type="entry name" value="Helicase_ATP-bd"/>
</dbReference>
<dbReference type="Gene3D" id="3.40.50.300">
    <property type="entry name" value="P-loop containing nucleotide triphosphate hydrolases"/>
    <property type="match status" value="2"/>
</dbReference>
<dbReference type="Pfam" id="PF13087">
    <property type="entry name" value="AAA_12"/>
    <property type="match status" value="1"/>
</dbReference>
<protein>
    <submittedName>
        <fullName evidence="2">DNA2/NAM7 family helicase</fullName>
    </submittedName>
</protein>
<keyword evidence="2" id="KW-0547">Nucleotide-binding</keyword>
<dbReference type="KEGG" id="aup:AsAng_0002310"/>
<feature type="domain" description="Helicase ATP-binding" evidence="1">
    <location>
        <begin position="697"/>
        <end position="840"/>
    </location>
</feature>
<dbReference type="Pfam" id="PF13086">
    <property type="entry name" value="AAA_11"/>
    <property type="match status" value="2"/>
</dbReference>
<dbReference type="CDD" id="cd18808">
    <property type="entry name" value="SF1_C_Upf1"/>
    <property type="match status" value="1"/>
</dbReference>
<dbReference type="Proteomes" id="UP001060919">
    <property type="component" value="Chromosome"/>
</dbReference>
<name>A0A915VKD1_9BACT</name>
<gene>
    <name evidence="2" type="ORF">AsAng_0002310</name>
</gene>
<dbReference type="InterPro" id="IPR045055">
    <property type="entry name" value="DNA2/NAM7-like"/>
</dbReference>
<evidence type="ECO:0000259" key="1">
    <source>
        <dbReference type="PROSITE" id="PS51192"/>
    </source>
</evidence>
<organism evidence="2 3">
    <name type="scientific">Aureispira anguillae</name>
    <dbReference type="NCBI Taxonomy" id="2864201"/>
    <lineage>
        <taxon>Bacteria</taxon>
        <taxon>Pseudomonadati</taxon>
        <taxon>Bacteroidota</taxon>
        <taxon>Saprospiria</taxon>
        <taxon>Saprospirales</taxon>
        <taxon>Saprospiraceae</taxon>
        <taxon>Aureispira</taxon>
    </lineage>
</organism>
<sequence>MKNPQLAELLFREFEKVQALHAAYGDKIVALDRLLTAFFVDLTRSKNIPFTTMLSRIAFASHEHQISDALQWRIHQIRKKKKAALRGKVSFSETDYLTSLKTAAYAISAFCQTPVSANLKTILETIQDDADNHSPLEQVDRLDEVRVMVVDLDPKKEYLICKPFDAPESTITVQYNVTGHNENFNSTIQSIRQHFNNHVTLNLIDVVVNSAGIYIPHAFVIEPDYMIDVSSIAECFQNFGAAADLYLLKKFLPFSYSIPLMLGNVANFFLDELMTDPTVTFTDTFPKAFALNPLAFATFNDSEVLQIYRKSQKHFTNLKTTIKVKLKENNISPEDCYLEPSFYSEKYGIQGRLDVWYKDSDPHSNQTAIIELKSGKPFAPNHLGLSHNHYTQTNLYDLLVRSTFGKKLKSPTYILYSGIDQDHLKPAPPFKSQQYEAIKVRNDIIAIEKKLADLDLKKLEEVFTIIDQLAPERLPQAKGFLGRDLQAFAQSIQQASPLERLYFLSFVSFTAREHQLAKTGEAGKDNRNGLAALWLSDLEEKDAAFEVLGFLKIQADLSGEETPLIRFQRTKKTNALANFRQGDIVVFYPYRQEGHNVLNDQIFKGSITAIDEDTVVVQLRYRQFNHSLFEEDLFWHIEHDMLDSSFKVQYRALYSFLQTKTYNRNLLLTLNAPQQTSAKPLKLGNPQLSTEQRKVLHKAIAAKDYFLLVGPPGTGKTKFMLAEMVRYLLNNTQEQILLLAYTNRAVDEICEAIHSFAEEDYLRIGSKYSTDPHFHGRLFSEQTKTISKRKDLVHKITSHRIFVSTVASIASKASLLKLKKFDTAIIDEASQILEPMLIGMLPYFKRFVLIGDHKQLPAVVLQEKTRSAVDNPALHAIGLFNRRNSLFERLYNQAKKNNWSWAFDRLSHQGRMHGDICQFPSQYFYNGQLKLLPEELPISVWQKAPLQYKLPTNASDLEQQLIKHRMLFFNSTINRFRNPKTNLDEAQIVGKIISGFDAIYKANNQVLRPEDVGVITPFRAQIAQIRSVLSQHQQNYENCTIDTVERYQGGARDIIIISLCLNDAYQLESIISLSDDELVDRKLNVALTRARKHLIIVGNEQLMRLDKRYAALIDWIQNKC</sequence>
<dbReference type="InterPro" id="IPR047187">
    <property type="entry name" value="SF1_C_Upf1"/>
</dbReference>
<dbReference type="InterPro" id="IPR011604">
    <property type="entry name" value="PDDEXK-like_dom_sf"/>
</dbReference>
<evidence type="ECO:0000313" key="3">
    <source>
        <dbReference type="Proteomes" id="UP001060919"/>
    </source>
</evidence>
<dbReference type="SUPFAM" id="SSF52540">
    <property type="entry name" value="P-loop containing nucleoside triphosphate hydrolases"/>
    <property type="match status" value="1"/>
</dbReference>
<keyword evidence="2" id="KW-0378">Hydrolase</keyword>
<keyword evidence="2" id="KW-0347">Helicase</keyword>
<dbReference type="AlphaFoldDB" id="A0A915VKD1"/>
<dbReference type="GO" id="GO:0004386">
    <property type="term" value="F:helicase activity"/>
    <property type="evidence" value="ECO:0007669"/>
    <property type="project" value="UniProtKB-KW"/>
</dbReference>
<dbReference type="RefSeq" id="WP_264790913.1">
    <property type="nucleotide sequence ID" value="NZ_AP026867.1"/>
</dbReference>
<keyword evidence="3" id="KW-1185">Reference proteome</keyword>
<keyword evidence="2" id="KW-0067">ATP-binding</keyword>
<accession>A0A915VKD1</accession>
<dbReference type="PANTHER" id="PTHR10887">
    <property type="entry name" value="DNA2/NAM7 HELICASE FAMILY"/>
    <property type="match status" value="1"/>
</dbReference>
<dbReference type="PANTHER" id="PTHR10887:SF495">
    <property type="entry name" value="HELICASE SENATAXIN ISOFORM X1-RELATED"/>
    <property type="match status" value="1"/>
</dbReference>
<dbReference type="Gene3D" id="3.90.320.10">
    <property type="match status" value="1"/>
</dbReference>
<evidence type="ECO:0000313" key="2">
    <source>
        <dbReference type="EMBL" id="BDS09530.1"/>
    </source>
</evidence>
<dbReference type="PROSITE" id="PS51192">
    <property type="entry name" value="HELICASE_ATP_BIND_1"/>
    <property type="match status" value="1"/>
</dbReference>
<reference evidence="2" key="1">
    <citation type="submission" date="2022-09" db="EMBL/GenBank/DDBJ databases">
        <title>Aureispira anguillicida sp. nov., isolated from Leptocephalus of Japanese eel Anguilla japonica.</title>
        <authorList>
            <person name="Yuasa K."/>
            <person name="Mekata T."/>
            <person name="Ikunari K."/>
        </authorList>
    </citation>
    <scope>NUCLEOTIDE SEQUENCE</scope>
    <source>
        <strain evidence="2">EL160426</strain>
    </source>
</reference>
<dbReference type="InterPro" id="IPR027417">
    <property type="entry name" value="P-loop_NTPase"/>
</dbReference>
<proteinExistence type="predicted"/>
<dbReference type="EMBL" id="AP026867">
    <property type="protein sequence ID" value="BDS09530.1"/>
    <property type="molecule type" value="Genomic_DNA"/>
</dbReference>